<dbReference type="NCBIfam" id="TIGR00254">
    <property type="entry name" value="GGDEF"/>
    <property type="match status" value="1"/>
</dbReference>
<dbReference type="SUPFAM" id="SSF55785">
    <property type="entry name" value="PYP-like sensor domain (PAS domain)"/>
    <property type="match status" value="1"/>
</dbReference>
<dbReference type="GO" id="GO:0005886">
    <property type="term" value="C:plasma membrane"/>
    <property type="evidence" value="ECO:0007669"/>
    <property type="project" value="TreeGrafter"/>
</dbReference>
<dbReference type="InterPro" id="IPR035965">
    <property type="entry name" value="PAS-like_dom_sf"/>
</dbReference>
<dbReference type="PANTHER" id="PTHR45138">
    <property type="entry name" value="REGULATORY COMPONENTS OF SENSORY TRANSDUCTION SYSTEM"/>
    <property type="match status" value="1"/>
</dbReference>
<dbReference type="InterPro" id="IPR001610">
    <property type="entry name" value="PAC"/>
</dbReference>
<dbReference type="GO" id="GO:0052621">
    <property type="term" value="F:diguanylate cyclase activity"/>
    <property type="evidence" value="ECO:0007669"/>
    <property type="project" value="UniProtKB-EC"/>
</dbReference>
<dbReference type="InterPro" id="IPR050469">
    <property type="entry name" value="Diguanylate_Cyclase"/>
</dbReference>
<name>A0A7Z2YD72_9VIBR</name>
<accession>A0A7Z2YD72</accession>
<dbReference type="PANTHER" id="PTHR45138:SF9">
    <property type="entry name" value="DIGUANYLATE CYCLASE DGCM-RELATED"/>
    <property type="match status" value="1"/>
</dbReference>
<gene>
    <name evidence="5" type="ORF">GT360_05835</name>
</gene>
<dbReference type="EMBL" id="CP047475">
    <property type="protein sequence ID" value="QIA63061.1"/>
    <property type="molecule type" value="Genomic_DNA"/>
</dbReference>
<dbReference type="SMART" id="SM00267">
    <property type="entry name" value="GGDEF"/>
    <property type="match status" value="1"/>
</dbReference>
<dbReference type="SUPFAM" id="SSF55073">
    <property type="entry name" value="Nucleotide cyclase"/>
    <property type="match status" value="1"/>
</dbReference>
<reference evidence="5 6" key="1">
    <citation type="submission" date="2020-01" db="EMBL/GenBank/DDBJ databases">
        <title>Whole genome and functional gene identification of agarase of Vibrio HN897.</title>
        <authorList>
            <person name="Liu Y."/>
            <person name="Zhao Z."/>
        </authorList>
    </citation>
    <scope>NUCLEOTIDE SEQUENCE [LARGE SCALE GENOMIC DNA]</scope>
    <source>
        <strain evidence="5 6">HN897</strain>
    </source>
</reference>
<dbReference type="InterPro" id="IPR043128">
    <property type="entry name" value="Rev_trsase/Diguanyl_cyclase"/>
</dbReference>
<dbReference type="EC" id="2.7.7.65" evidence="1"/>
<evidence type="ECO:0000256" key="1">
    <source>
        <dbReference type="ARBA" id="ARBA00012528"/>
    </source>
</evidence>
<dbReference type="InterPro" id="IPR000160">
    <property type="entry name" value="GGDEF_dom"/>
</dbReference>
<dbReference type="Gene3D" id="3.30.450.20">
    <property type="entry name" value="PAS domain"/>
    <property type="match status" value="1"/>
</dbReference>
<dbReference type="RefSeq" id="WP_164647966.1">
    <property type="nucleotide sequence ID" value="NZ_CP047475.1"/>
</dbReference>
<feature type="domain" description="PAC" evidence="3">
    <location>
        <begin position="81"/>
        <end position="132"/>
    </location>
</feature>
<organism evidence="5 6">
    <name type="scientific">Vibrio astriarenae</name>
    <dbReference type="NCBI Taxonomy" id="1481923"/>
    <lineage>
        <taxon>Bacteria</taxon>
        <taxon>Pseudomonadati</taxon>
        <taxon>Pseudomonadota</taxon>
        <taxon>Gammaproteobacteria</taxon>
        <taxon>Vibrionales</taxon>
        <taxon>Vibrionaceae</taxon>
        <taxon>Vibrio</taxon>
    </lineage>
</organism>
<protein>
    <recommendedName>
        <fullName evidence="1">diguanylate cyclase</fullName>
        <ecNumber evidence="1">2.7.7.65</ecNumber>
    </recommendedName>
</protein>
<dbReference type="Pfam" id="PF08447">
    <property type="entry name" value="PAS_3"/>
    <property type="match status" value="1"/>
</dbReference>
<dbReference type="InterPro" id="IPR029787">
    <property type="entry name" value="Nucleotide_cyclase"/>
</dbReference>
<dbReference type="NCBIfam" id="TIGR00229">
    <property type="entry name" value="sensory_box"/>
    <property type="match status" value="1"/>
</dbReference>
<dbReference type="PROSITE" id="PS50887">
    <property type="entry name" value="GGDEF"/>
    <property type="match status" value="1"/>
</dbReference>
<feature type="domain" description="GGDEF" evidence="4">
    <location>
        <begin position="171"/>
        <end position="309"/>
    </location>
</feature>
<keyword evidence="6" id="KW-1185">Reference proteome</keyword>
<evidence type="ECO:0000313" key="6">
    <source>
        <dbReference type="Proteomes" id="UP000464262"/>
    </source>
</evidence>
<dbReference type="CDD" id="cd01949">
    <property type="entry name" value="GGDEF"/>
    <property type="match status" value="1"/>
</dbReference>
<dbReference type="KEGG" id="vas:GT360_05835"/>
<dbReference type="InterPro" id="IPR013655">
    <property type="entry name" value="PAS_fold_3"/>
</dbReference>
<proteinExistence type="predicted"/>
<evidence type="ECO:0000256" key="2">
    <source>
        <dbReference type="ARBA" id="ARBA00034247"/>
    </source>
</evidence>
<dbReference type="Gene3D" id="3.30.70.270">
    <property type="match status" value="1"/>
</dbReference>
<dbReference type="InterPro" id="IPR000700">
    <property type="entry name" value="PAS-assoc_C"/>
</dbReference>
<dbReference type="AlphaFoldDB" id="A0A7Z2YD72"/>
<evidence type="ECO:0000313" key="5">
    <source>
        <dbReference type="EMBL" id="QIA63061.1"/>
    </source>
</evidence>
<evidence type="ECO:0000259" key="4">
    <source>
        <dbReference type="PROSITE" id="PS50887"/>
    </source>
</evidence>
<dbReference type="InterPro" id="IPR000014">
    <property type="entry name" value="PAS"/>
</dbReference>
<evidence type="ECO:0000259" key="3">
    <source>
        <dbReference type="PROSITE" id="PS50113"/>
    </source>
</evidence>
<dbReference type="GO" id="GO:1902201">
    <property type="term" value="P:negative regulation of bacterial-type flagellum-dependent cell motility"/>
    <property type="evidence" value="ECO:0007669"/>
    <property type="project" value="TreeGrafter"/>
</dbReference>
<dbReference type="PROSITE" id="PS50113">
    <property type="entry name" value="PAC"/>
    <property type="match status" value="1"/>
</dbReference>
<dbReference type="Pfam" id="PF00990">
    <property type="entry name" value="GGDEF"/>
    <property type="match status" value="1"/>
</dbReference>
<sequence>MSACINEKIYQTLLKSTQAIPWSLDWKSKRFTHIADSIESRYGWPQESWHSVRDWISLIHPEDRQQTVELWLKQCEAGLDHQLEYRCRCASGEYLWIRDTIHVTQENHQTTAVTGLMTDITETKLIEIELADLRKQNRALQRTDALTGVHNQTTFDEHLSVEYSRAKRNKSSLSLLMFNLDDFNQYYNFHGPLMGDKVMLQVASLIEQNFSRPADKVARISNNTFAVILPETEEMTAQLLAESVRQTLFEAKLTHKRSSVTDRVSLSIGCAAFSPQTYFRTLSGFLEKTTENMRKARHLGGNRVFPRPTLFQFVTDDATEANVTKHDQNRRL</sequence>
<dbReference type="Proteomes" id="UP000464262">
    <property type="component" value="Chromosome 1"/>
</dbReference>
<dbReference type="SMART" id="SM00086">
    <property type="entry name" value="PAC"/>
    <property type="match status" value="1"/>
</dbReference>
<comment type="catalytic activity">
    <reaction evidence="2">
        <text>2 GTP = 3',3'-c-di-GMP + 2 diphosphate</text>
        <dbReference type="Rhea" id="RHEA:24898"/>
        <dbReference type="ChEBI" id="CHEBI:33019"/>
        <dbReference type="ChEBI" id="CHEBI:37565"/>
        <dbReference type="ChEBI" id="CHEBI:58805"/>
        <dbReference type="EC" id="2.7.7.65"/>
    </reaction>
</comment>
<dbReference type="CDD" id="cd00130">
    <property type="entry name" value="PAS"/>
    <property type="match status" value="1"/>
</dbReference>
<dbReference type="GO" id="GO:0043709">
    <property type="term" value="P:cell adhesion involved in single-species biofilm formation"/>
    <property type="evidence" value="ECO:0007669"/>
    <property type="project" value="TreeGrafter"/>
</dbReference>